<comment type="subcellular location">
    <subcellularLocation>
        <location evidence="1">Secreted</location>
    </subcellularLocation>
</comment>
<keyword evidence="5" id="KW-0722">Serine protease inhibitor</keyword>
<gene>
    <name evidence="9" type="ORF">HPB52_024142</name>
</gene>
<dbReference type="PANTHER" id="PTHR10083">
    <property type="entry name" value="KUNITZ-TYPE PROTEASE INHIBITOR-RELATED"/>
    <property type="match status" value="1"/>
</dbReference>
<dbReference type="Pfam" id="PF00014">
    <property type="entry name" value="Kunitz_BPTI"/>
    <property type="match status" value="2"/>
</dbReference>
<keyword evidence="2" id="KW-0964">Secreted</keyword>
<name>A0A9D4T6M4_RHISA</name>
<evidence type="ECO:0000256" key="6">
    <source>
        <dbReference type="ARBA" id="ARBA00023157"/>
    </source>
</evidence>
<evidence type="ECO:0000256" key="1">
    <source>
        <dbReference type="ARBA" id="ARBA00004613"/>
    </source>
</evidence>
<dbReference type="PROSITE" id="PS50279">
    <property type="entry name" value="BPTI_KUNITZ_2"/>
    <property type="match status" value="2"/>
</dbReference>
<sequence length="166" mass="18769">MKLYVLLALLSTALAATNFEKQCGQRAVVGWCKAGLPRWWFNKETGKCEQFYYRGCGGNENRYLTQQKCEETCLSEQPTQKPQTDADAYIGITNEIATAAVATVCRKPPYSGPCMGYFPRFYYDHKTNTCRPFVYGGCRSNGNNFESPIDCMRFCGSVKPEHPLPR</sequence>
<dbReference type="AlphaFoldDB" id="A0A9D4T6M4"/>
<dbReference type="InterPro" id="IPR036880">
    <property type="entry name" value="Kunitz_BPTI_sf"/>
</dbReference>
<evidence type="ECO:0000256" key="2">
    <source>
        <dbReference type="ARBA" id="ARBA00022525"/>
    </source>
</evidence>
<accession>A0A9D4T6M4</accession>
<dbReference type="PROSITE" id="PS00280">
    <property type="entry name" value="BPTI_KUNITZ_1"/>
    <property type="match status" value="2"/>
</dbReference>
<keyword evidence="7" id="KW-0732">Signal</keyword>
<reference evidence="9" key="2">
    <citation type="submission" date="2021-09" db="EMBL/GenBank/DDBJ databases">
        <authorList>
            <person name="Jia N."/>
            <person name="Wang J."/>
            <person name="Shi W."/>
            <person name="Du L."/>
            <person name="Sun Y."/>
            <person name="Zhan W."/>
            <person name="Jiang J."/>
            <person name="Wang Q."/>
            <person name="Zhang B."/>
            <person name="Ji P."/>
            <person name="Sakyi L.B."/>
            <person name="Cui X."/>
            <person name="Yuan T."/>
            <person name="Jiang B."/>
            <person name="Yang W."/>
            <person name="Lam T.T.-Y."/>
            <person name="Chang Q."/>
            <person name="Ding S."/>
            <person name="Wang X."/>
            <person name="Zhu J."/>
            <person name="Ruan X."/>
            <person name="Zhao L."/>
            <person name="Wei J."/>
            <person name="Que T."/>
            <person name="Du C."/>
            <person name="Cheng J."/>
            <person name="Dai P."/>
            <person name="Han X."/>
            <person name="Huang E."/>
            <person name="Gao Y."/>
            <person name="Liu J."/>
            <person name="Shao H."/>
            <person name="Ye R."/>
            <person name="Li L."/>
            <person name="Wei W."/>
            <person name="Wang X."/>
            <person name="Wang C."/>
            <person name="Huo Q."/>
            <person name="Li W."/>
            <person name="Guo W."/>
            <person name="Chen H."/>
            <person name="Chen S."/>
            <person name="Zhou L."/>
            <person name="Zhou L."/>
            <person name="Ni X."/>
            <person name="Tian J."/>
            <person name="Zhou Y."/>
            <person name="Sheng Y."/>
            <person name="Liu T."/>
            <person name="Pan Y."/>
            <person name="Xia L."/>
            <person name="Li J."/>
            <person name="Zhao F."/>
            <person name="Cao W."/>
        </authorList>
    </citation>
    <scope>NUCLEOTIDE SEQUENCE</scope>
    <source>
        <strain evidence="9">Rsan-2018</strain>
        <tissue evidence="9">Larvae</tissue>
    </source>
</reference>
<keyword evidence="4" id="KW-0677">Repeat</keyword>
<dbReference type="PANTHER" id="PTHR10083:SF328">
    <property type="entry name" value="TISSUE FACTOR PATHWAY INHIBITOR"/>
    <property type="match status" value="1"/>
</dbReference>
<evidence type="ECO:0000313" key="9">
    <source>
        <dbReference type="EMBL" id="KAH7973334.1"/>
    </source>
</evidence>
<dbReference type="SUPFAM" id="SSF57362">
    <property type="entry name" value="BPTI-like"/>
    <property type="match status" value="2"/>
</dbReference>
<dbReference type="InterPro" id="IPR050098">
    <property type="entry name" value="TFPI/VKTCI-like"/>
</dbReference>
<dbReference type="PRINTS" id="PR00759">
    <property type="entry name" value="BASICPTASE"/>
</dbReference>
<dbReference type="FunFam" id="4.10.410.10:FF:000020">
    <property type="entry name" value="Collagen, type VI, alpha 3"/>
    <property type="match status" value="2"/>
</dbReference>
<feature type="chain" id="PRO_5039159595" description="BPTI/Kunitz inhibitor domain-containing protein" evidence="7">
    <location>
        <begin position="16"/>
        <end position="166"/>
    </location>
</feature>
<dbReference type="EMBL" id="JABSTV010001247">
    <property type="protein sequence ID" value="KAH7973334.1"/>
    <property type="molecule type" value="Genomic_DNA"/>
</dbReference>
<evidence type="ECO:0000256" key="7">
    <source>
        <dbReference type="SAM" id="SignalP"/>
    </source>
</evidence>
<proteinExistence type="predicted"/>
<evidence type="ECO:0000256" key="5">
    <source>
        <dbReference type="ARBA" id="ARBA00022900"/>
    </source>
</evidence>
<keyword evidence="10" id="KW-1185">Reference proteome</keyword>
<organism evidence="9 10">
    <name type="scientific">Rhipicephalus sanguineus</name>
    <name type="common">Brown dog tick</name>
    <name type="synonym">Ixodes sanguineus</name>
    <dbReference type="NCBI Taxonomy" id="34632"/>
    <lineage>
        <taxon>Eukaryota</taxon>
        <taxon>Metazoa</taxon>
        <taxon>Ecdysozoa</taxon>
        <taxon>Arthropoda</taxon>
        <taxon>Chelicerata</taxon>
        <taxon>Arachnida</taxon>
        <taxon>Acari</taxon>
        <taxon>Parasitiformes</taxon>
        <taxon>Ixodida</taxon>
        <taxon>Ixodoidea</taxon>
        <taxon>Ixodidae</taxon>
        <taxon>Rhipicephalinae</taxon>
        <taxon>Rhipicephalus</taxon>
        <taxon>Rhipicephalus</taxon>
    </lineage>
</organism>
<dbReference type="SMART" id="SM00131">
    <property type="entry name" value="KU"/>
    <property type="match status" value="2"/>
</dbReference>
<dbReference type="GO" id="GO:0004867">
    <property type="term" value="F:serine-type endopeptidase inhibitor activity"/>
    <property type="evidence" value="ECO:0007669"/>
    <property type="project" value="UniProtKB-KW"/>
</dbReference>
<dbReference type="OrthoDB" id="4473401at2759"/>
<feature type="domain" description="BPTI/Kunitz inhibitor" evidence="8">
    <location>
        <begin position="105"/>
        <end position="155"/>
    </location>
</feature>
<dbReference type="InterPro" id="IPR002223">
    <property type="entry name" value="Kunitz_BPTI"/>
</dbReference>
<dbReference type="GO" id="GO:0005615">
    <property type="term" value="C:extracellular space"/>
    <property type="evidence" value="ECO:0007669"/>
    <property type="project" value="TreeGrafter"/>
</dbReference>
<feature type="signal peptide" evidence="7">
    <location>
        <begin position="1"/>
        <end position="15"/>
    </location>
</feature>
<comment type="caution">
    <text evidence="9">The sequence shown here is derived from an EMBL/GenBank/DDBJ whole genome shotgun (WGS) entry which is preliminary data.</text>
</comment>
<evidence type="ECO:0000259" key="8">
    <source>
        <dbReference type="PROSITE" id="PS50279"/>
    </source>
</evidence>
<keyword evidence="3" id="KW-0646">Protease inhibitor</keyword>
<evidence type="ECO:0000313" key="10">
    <source>
        <dbReference type="Proteomes" id="UP000821837"/>
    </source>
</evidence>
<dbReference type="CDD" id="cd00109">
    <property type="entry name" value="Kunitz-type"/>
    <property type="match status" value="2"/>
</dbReference>
<dbReference type="Gene3D" id="4.10.410.10">
    <property type="entry name" value="Pancreatic trypsin inhibitor Kunitz domain"/>
    <property type="match status" value="2"/>
</dbReference>
<keyword evidence="6" id="KW-1015">Disulfide bond</keyword>
<protein>
    <recommendedName>
        <fullName evidence="8">BPTI/Kunitz inhibitor domain-containing protein</fullName>
    </recommendedName>
</protein>
<dbReference type="OMA" id="KNICEDX"/>
<dbReference type="Proteomes" id="UP000821837">
    <property type="component" value="Chromosome 11"/>
</dbReference>
<evidence type="ECO:0000256" key="3">
    <source>
        <dbReference type="ARBA" id="ARBA00022690"/>
    </source>
</evidence>
<evidence type="ECO:0000256" key="4">
    <source>
        <dbReference type="ARBA" id="ARBA00022737"/>
    </source>
</evidence>
<dbReference type="InterPro" id="IPR020901">
    <property type="entry name" value="Prtase_inh_Kunz-CS"/>
</dbReference>
<dbReference type="VEuPathDB" id="VectorBase:RSAN_047394"/>
<feature type="domain" description="BPTI/Kunitz inhibitor" evidence="8">
    <location>
        <begin position="23"/>
        <end position="73"/>
    </location>
</feature>
<reference evidence="9" key="1">
    <citation type="journal article" date="2020" name="Cell">
        <title>Large-Scale Comparative Analyses of Tick Genomes Elucidate Their Genetic Diversity and Vector Capacities.</title>
        <authorList>
            <consortium name="Tick Genome and Microbiome Consortium (TIGMIC)"/>
            <person name="Jia N."/>
            <person name="Wang J."/>
            <person name="Shi W."/>
            <person name="Du L."/>
            <person name="Sun Y."/>
            <person name="Zhan W."/>
            <person name="Jiang J.F."/>
            <person name="Wang Q."/>
            <person name="Zhang B."/>
            <person name="Ji P."/>
            <person name="Bell-Sakyi L."/>
            <person name="Cui X.M."/>
            <person name="Yuan T.T."/>
            <person name="Jiang B.G."/>
            <person name="Yang W.F."/>
            <person name="Lam T.T."/>
            <person name="Chang Q.C."/>
            <person name="Ding S.J."/>
            <person name="Wang X.J."/>
            <person name="Zhu J.G."/>
            <person name="Ruan X.D."/>
            <person name="Zhao L."/>
            <person name="Wei J.T."/>
            <person name="Ye R.Z."/>
            <person name="Que T.C."/>
            <person name="Du C.H."/>
            <person name="Zhou Y.H."/>
            <person name="Cheng J.X."/>
            <person name="Dai P.F."/>
            <person name="Guo W.B."/>
            <person name="Han X.H."/>
            <person name="Huang E.J."/>
            <person name="Li L.F."/>
            <person name="Wei W."/>
            <person name="Gao Y.C."/>
            <person name="Liu J.Z."/>
            <person name="Shao H.Z."/>
            <person name="Wang X."/>
            <person name="Wang C.C."/>
            <person name="Yang T.C."/>
            <person name="Huo Q.B."/>
            <person name="Li W."/>
            <person name="Chen H.Y."/>
            <person name="Chen S.E."/>
            <person name="Zhou L.G."/>
            <person name="Ni X.B."/>
            <person name="Tian J.H."/>
            <person name="Sheng Y."/>
            <person name="Liu T."/>
            <person name="Pan Y.S."/>
            <person name="Xia L.Y."/>
            <person name="Li J."/>
            <person name="Zhao F."/>
            <person name="Cao W.C."/>
        </authorList>
    </citation>
    <scope>NUCLEOTIDE SEQUENCE</scope>
    <source>
        <strain evidence="9">Rsan-2018</strain>
    </source>
</reference>